<sequence>MKSLERLVLHRIKADLSPTLDPDQYAYRANRSTDDAISAVLHTVLCHLEHQGSYARLLFLDFSSAFNTVLPNRLFTKMSDLGLQHNICLWIKDFLTERPQSVRMGPHNSSTLTISTGVPQGCLLSPFLYSLYSYDCIPSYNANIIIKFVDDTTVVGLITGGDKSAYREEIKRLMVWRNQDVHTPLYINEEMVERVSCFKFLGTYISEDLLWTKNIMALVKKAQKRLYFLRMLRKVNLPQRLLVSFYSCSIESILTYGMLVWYGSSTAADKKALQRVIKTAQNIIAKQQLPTLENIFTSRCLQKIHNILKDSYHPAHHLFERLPSGKCYKHGKQAIKTRTTRFMNSFYPKAITILNAELKKHS</sequence>
<keyword evidence="2" id="KW-0695">RNA-directed DNA polymerase</keyword>
<keyword evidence="2" id="KW-0548">Nucleotidyltransferase</keyword>
<dbReference type="SUPFAM" id="SSF56672">
    <property type="entry name" value="DNA/RNA polymerases"/>
    <property type="match status" value="1"/>
</dbReference>
<evidence type="ECO:0000259" key="1">
    <source>
        <dbReference type="PROSITE" id="PS50878"/>
    </source>
</evidence>
<accession>A0ABQ8MX12</accession>
<dbReference type="GO" id="GO:0003964">
    <property type="term" value="F:RNA-directed DNA polymerase activity"/>
    <property type="evidence" value="ECO:0007669"/>
    <property type="project" value="UniProtKB-KW"/>
</dbReference>
<keyword evidence="2" id="KW-0808">Transferase</keyword>
<keyword evidence="3" id="KW-1185">Reference proteome</keyword>
<gene>
    <name evidence="2" type="ORF">H4Q32_003845</name>
</gene>
<dbReference type="Pfam" id="PF09004">
    <property type="entry name" value="ALKBH8_N"/>
    <property type="match status" value="1"/>
</dbReference>
<evidence type="ECO:0000313" key="2">
    <source>
        <dbReference type="EMBL" id="KAI2667379.1"/>
    </source>
</evidence>
<evidence type="ECO:0000313" key="3">
    <source>
        <dbReference type="Proteomes" id="UP000830375"/>
    </source>
</evidence>
<dbReference type="PANTHER" id="PTHR47510">
    <property type="entry name" value="REVERSE TRANSCRIPTASE DOMAIN-CONTAINING PROTEIN"/>
    <property type="match status" value="1"/>
</dbReference>
<name>A0ABQ8MX12_LABRO</name>
<comment type="caution">
    <text evidence="2">The sequence shown here is derived from an EMBL/GenBank/DDBJ whole genome shotgun (WGS) entry which is preliminary data.</text>
</comment>
<dbReference type="PROSITE" id="PS50878">
    <property type="entry name" value="RT_POL"/>
    <property type="match status" value="1"/>
</dbReference>
<dbReference type="Pfam" id="PF00078">
    <property type="entry name" value="RVT_1"/>
    <property type="match status" value="1"/>
</dbReference>
<reference evidence="2 3" key="1">
    <citation type="submission" date="2022-01" db="EMBL/GenBank/DDBJ databases">
        <title>A high-quality chromosome-level genome assembly of rohu carp, Labeo rohita.</title>
        <authorList>
            <person name="Arick M.A. II"/>
            <person name="Hsu C.-Y."/>
            <person name="Magbanua Z."/>
            <person name="Pechanova O."/>
            <person name="Grover C."/>
            <person name="Miller E."/>
            <person name="Thrash A."/>
            <person name="Ezzel L."/>
            <person name="Alam S."/>
            <person name="Benzie J."/>
            <person name="Hamilton M."/>
            <person name="Karsi A."/>
            <person name="Lawrence M.L."/>
            <person name="Peterson D.G."/>
        </authorList>
    </citation>
    <scope>NUCLEOTIDE SEQUENCE [LARGE SCALE GENOMIC DNA]</scope>
    <source>
        <strain evidence="3">BAU-BD-2019</strain>
        <tissue evidence="2">Blood</tissue>
    </source>
</reference>
<feature type="domain" description="Reverse transcriptase" evidence="1">
    <location>
        <begin position="1"/>
        <end position="205"/>
    </location>
</feature>
<dbReference type="InterPro" id="IPR015095">
    <property type="entry name" value="AlkB_hom8_N"/>
</dbReference>
<dbReference type="Proteomes" id="UP000830375">
    <property type="component" value="Unassembled WGS sequence"/>
</dbReference>
<dbReference type="EMBL" id="JACTAM010000002">
    <property type="protein sequence ID" value="KAI2667379.1"/>
    <property type="molecule type" value="Genomic_DNA"/>
</dbReference>
<dbReference type="InterPro" id="IPR043502">
    <property type="entry name" value="DNA/RNA_pol_sf"/>
</dbReference>
<protein>
    <submittedName>
        <fullName evidence="2">RNA-directed DNA polymerase from mobile element jockey</fullName>
    </submittedName>
</protein>
<proteinExistence type="predicted"/>
<dbReference type="InterPro" id="IPR000477">
    <property type="entry name" value="RT_dom"/>
</dbReference>
<dbReference type="PANTHER" id="PTHR47510:SF3">
    <property type="entry name" value="ENDO_EXONUCLEASE_PHOSPHATASE DOMAIN-CONTAINING PROTEIN"/>
    <property type="match status" value="1"/>
</dbReference>
<organism evidence="2 3">
    <name type="scientific">Labeo rohita</name>
    <name type="common">Indian major carp</name>
    <name type="synonym">Cyprinus rohita</name>
    <dbReference type="NCBI Taxonomy" id="84645"/>
    <lineage>
        <taxon>Eukaryota</taxon>
        <taxon>Metazoa</taxon>
        <taxon>Chordata</taxon>
        <taxon>Craniata</taxon>
        <taxon>Vertebrata</taxon>
        <taxon>Euteleostomi</taxon>
        <taxon>Actinopterygii</taxon>
        <taxon>Neopterygii</taxon>
        <taxon>Teleostei</taxon>
        <taxon>Ostariophysi</taxon>
        <taxon>Cypriniformes</taxon>
        <taxon>Cyprinidae</taxon>
        <taxon>Labeoninae</taxon>
        <taxon>Labeonini</taxon>
        <taxon>Labeo</taxon>
    </lineage>
</organism>